<organism evidence="1 2">
    <name type="scientific">Vibrio chagasii</name>
    <dbReference type="NCBI Taxonomy" id="170679"/>
    <lineage>
        <taxon>Bacteria</taxon>
        <taxon>Pseudomonadati</taxon>
        <taxon>Pseudomonadota</taxon>
        <taxon>Gammaproteobacteria</taxon>
        <taxon>Vibrionales</taxon>
        <taxon>Vibrionaceae</taxon>
        <taxon>Vibrio</taxon>
    </lineage>
</organism>
<reference evidence="1 2" key="1">
    <citation type="submission" date="2019-09" db="EMBL/GenBank/DDBJ databases">
        <title>Draft genome sequences of 48 bacterial type strains from the CCUG.</title>
        <authorList>
            <person name="Tunovic T."/>
            <person name="Pineiro-Iglesias B."/>
            <person name="Unosson C."/>
            <person name="Inganas E."/>
            <person name="Ohlen M."/>
            <person name="Cardew S."/>
            <person name="Jensie-Markopoulos S."/>
            <person name="Salva-Serra F."/>
            <person name="Jaen-Luchoro D."/>
            <person name="Karlsson R."/>
            <person name="Svensson-Stadler L."/>
            <person name="Chun J."/>
            <person name="Moore E."/>
        </authorList>
    </citation>
    <scope>NUCLEOTIDE SEQUENCE [LARGE SCALE GENOMIC DNA]</scope>
    <source>
        <strain evidence="1 2">CCUG 48643</strain>
    </source>
</reference>
<evidence type="ECO:0000313" key="2">
    <source>
        <dbReference type="Proteomes" id="UP000423756"/>
    </source>
</evidence>
<accession>A0A7V7NTT5</accession>
<dbReference type="AlphaFoldDB" id="A0A7V7NTT5"/>
<dbReference type="RefSeq" id="WP_137407821.1">
    <property type="nucleotide sequence ID" value="NZ_AP025465.1"/>
</dbReference>
<comment type="caution">
    <text evidence="1">The sequence shown here is derived from an EMBL/GenBank/DDBJ whole genome shotgun (WGS) entry which is preliminary data.</text>
</comment>
<name>A0A7V7NTT5_9VIBR</name>
<proteinExistence type="predicted"/>
<dbReference type="GeneID" id="77342079"/>
<evidence type="ECO:0000313" key="1">
    <source>
        <dbReference type="EMBL" id="KAB0479323.1"/>
    </source>
</evidence>
<dbReference type="Proteomes" id="UP000423756">
    <property type="component" value="Unassembled WGS sequence"/>
</dbReference>
<gene>
    <name evidence="1" type="ORF">F7Q91_12980</name>
</gene>
<sequence length="98" mass="11434">MNITPIEIQTAGICLEIAAFEEFHHLTSDEVRSYQSSIQDKIWEHDFHINCHLTESYVDHLSQRAIEVLLKCRQGAQLHDASWIIRQISSSEKQTYLH</sequence>
<dbReference type="EMBL" id="VZPX01000025">
    <property type="protein sequence ID" value="KAB0479323.1"/>
    <property type="molecule type" value="Genomic_DNA"/>
</dbReference>
<protein>
    <submittedName>
        <fullName evidence="1">Uncharacterized protein</fullName>
    </submittedName>
</protein>